<dbReference type="Gene3D" id="3.90.105.10">
    <property type="entry name" value="Molybdopterin biosynthesis moea protein, domain 2"/>
    <property type="match status" value="1"/>
</dbReference>
<comment type="similarity">
    <text evidence="4 11">Belongs to the MoeA family.</text>
</comment>
<dbReference type="Pfam" id="PF03454">
    <property type="entry name" value="MoeA_C"/>
    <property type="match status" value="1"/>
</dbReference>
<feature type="domain" description="MoaB/Mog" evidence="12">
    <location>
        <begin position="174"/>
        <end position="312"/>
    </location>
</feature>
<sequence length="400" mass="41217">MLSPSLALARMLAAAIPPPPAHGMQLADALGATLAVDVTAPLALPAFDNSAMDGYALRASDVADGRSLPVSQRILAGQVPLPLTSGTAARIFTGAPLPEGADSVMMQEACAVVDGSVRPLQAVTVGSHVRRRGEDVAQGSLLLPRGRRLRPQDLGLLASVGMASVEVYRPLRVAILVTGDELREPGGPPLRAGEIFNSNGPMLSAMVRRCGLQAIETERVADSEQAVAQALGDAAAAADVIVSTGGVSVGEADHVRSQVERLGALSLWRIAIKPGKPLAFGRVGDVPFIGLPGNPSSVFVTFAVLARPFLLACQGRDEREMPRLTVRAGFSVTSAGTREEYLRVTLLPGDDGTEAVLAGNQSSGALSAATRAQALAVVPPDTLIAPGDAVDVILLDALVP</sequence>
<dbReference type="SUPFAM" id="SSF63867">
    <property type="entry name" value="MoeA C-terminal domain-like"/>
    <property type="match status" value="1"/>
</dbReference>
<dbReference type="InterPro" id="IPR036688">
    <property type="entry name" value="MoeA_C_domain_IV_sf"/>
</dbReference>
<reference evidence="13 14" key="1">
    <citation type="submission" date="2019-03" db="EMBL/GenBank/DDBJ databases">
        <title>Genomic Encyclopedia of Type Strains, Phase IV (KMG-IV): sequencing the most valuable type-strain genomes for metagenomic binning, comparative biology and taxonomic classification.</title>
        <authorList>
            <person name="Goeker M."/>
        </authorList>
    </citation>
    <scope>NUCLEOTIDE SEQUENCE [LARGE SCALE GENOMIC DNA]</scope>
    <source>
        <strain evidence="13 14">DSM 23344</strain>
    </source>
</reference>
<evidence type="ECO:0000313" key="14">
    <source>
        <dbReference type="Proteomes" id="UP000294980"/>
    </source>
</evidence>
<dbReference type="InterPro" id="IPR036135">
    <property type="entry name" value="MoeA_linker/N_sf"/>
</dbReference>
<comment type="cofactor">
    <cofactor evidence="1 11">
        <name>Mg(2+)</name>
        <dbReference type="ChEBI" id="CHEBI:18420"/>
    </cofactor>
</comment>
<proteinExistence type="inferred from homology"/>
<evidence type="ECO:0000256" key="1">
    <source>
        <dbReference type="ARBA" id="ARBA00001946"/>
    </source>
</evidence>
<evidence type="ECO:0000256" key="10">
    <source>
        <dbReference type="ARBA" id="ARBA00047317"/>
    </source>
</evidence>
<evidence type="ECO:0000256" key="5">
    <source>
        <dbReference type="ARBA" id="ARBA00022505"/>
    </source>
</evidence>
<dbReference type="GO" id="GO:0005829">
    <property type="term" value="C:cytosol"/>
    <property type="evidence" value="ECO:0007669"/>
    <property type="project" value="TreeGrafter"/>
</dbReference>
<name>A0A4R2KGK9_9GAMM</name>
<dbReference type="NCBIfam" id="NF045515">
    <property type="entry name" value="Glp_gephyrin"/>
    <property type="match status" value="1"/>
</dbReference>
<dbReference type="SUPFAM" id="SSF53218">
    <property type="entry name" value="Molybdenum cofactor biosynthesis proteins"/>
    <property type="match status" value="1"/>
</dbReference>
<comment type="function">
    <text evidence="2 11">Catalyzes the insertion of molybdate into adenylated molybdopterin with the concomitant release of AMP.</text>
</comment>
<dbReference type="Proteomes" id="UP000294980">
    <property type="component" value="Unassembled WGS sequence"/>
</dbReference>
<organism evidence="13 14">
    <name type="scientific">Chromatocurvus halotolerans</name>
    <dbReference type="NCBI Taxonomy" id="1132028"/>
    <lineage>
        <taxon>Bacteria</taxon>
        <taxon>Pseudomonadati</taxon>
        <taxon>Pseudomonadota</taxon>
        <taxon>Gammaproteobacteria</taxon>
        <taxon>Cellvibrionales</taxon>
        <taxon>Halieaceae</taxon>
        <taxon>Chromatocurvus</taxon>
    </lineage>
</organism>
<dbReference type="InterPro" id="IPR038987">
    <property type="entry name" value="MoeA-like"/>
</dbReference>
<dbReference type="GO" id="GO:0046872">
    <property type="term" value="F:metal ion binding"/>
    <property type="evidence" value="ECO:0007669"/>
    <property type="project" value="UniProtKB-UniRule"/>
</dbReference>
<evidence type="ECO:0000256" key="8">
    <source>
        <dbReference type="ARBA" id="ARBA00022842"/>
    </source>
</evidence>
<dbReference type="InterPro" id="IPR036425">
    <property type="entry name" value="MoaB/Mog-like_dom_sf"/>
</dbReference>
<dbReference type="GO" id="GO:0061599">
    <property type="term" value="F:molybdopterin molybdotransferase activity"/>
    <property type="evidence" value="ECO:0007669"/>
    <property type="project" value="UniProtKB-UniRule"/>
</dbReference>
<dbReference type="SUPFAM" id="SSF63882">
    <property type="entry name" value="MoeA N-terminal region -like"/>
    <property type="match status" value="1"/>
</dbReference>
<dbReference type="FunFam" id="3.40.980.10:FF:000004">
    <property type="entry name" value="Molybdopterin molybdenumtransferase"/>
    <property type="match status" value="1"/>
</dbReference>
<dbReference type="UniPathway" id="UPA00344"/>
<keyword evidence="5 11" id="KW-0500">Molybdenum</keyword>
<dbReference type="PANTHER" id="PTHR10192:SF5">
    <property type="entry name" value="GEPHYRIN"/>
    <property type="match status" value="1"/>
</dbReference>
<dbReference type="InterPro" id="IPR008284">
    <property type="entry name" value="MoCF_biosynth_CS"/>
</dbReference>
<dbReference type="SMART" id="SM00852">
    <property type="entry name" value="MoCF_biosynth"/>
    <property type="match status" value="1"/>
</dbReference>
<dbReference type="PANTHER" id="PTHR10192">
    <property type="entry name" value="MOLYBDOPTERIN BIOSYNTHESIS PROTEIN"/>
    <property type="match status" value="1"/>
</dbReference>
<keyword evidence="14" id="KW-1185">Reference proteome</keyword>
<dbReference type="InterPro" id="IPR005110">
    <property type="entry name" value="MoeA_linker/N"/>
</dbReference>
<dbReference type="Gene3D" id="2.40.340.10">
    <property type="entry name" value="MoeA, C-terminal, domain IV"/>
    <property type="match status" value="1"/>
</dbReference>
<keyword evidence="6 11" id="KW-0808">Transferase</keyword>
<evidence type="ECO:0000256" key="11">
    <source>
        <dbReference type="RuleBase" id="RU365090"/>
    </source>
</evidence>
<dbReference type="EMBL" id="SLWX01000022">
    <property type="protein sequence ID" value="TCO71427.1"/>
    <property type="molecule type" value="Genomic_DNA"/>
</dbReference>
<evidence type="ECO:0000256" key="7">
    <source>
        <dbReference type="ARBA" id="ARBA00022723"/>
    </source>
</evidence>
<dbReference type="Pfam" id="PF00994">
    <property type="entry name" value="MoCF_biosynth"/>
    <property type="match status" value="1"/>
</dbReference>
<dbReference type="Gene3D" id="3.40.980.10">
    <property type="entry name" value="MoaB/Mog-like domain"/>
    <property type="match status" value="1"/>
</dbReference>
<evidence type="ECO:0000256" key="6">
    <source>
        <dbReference type="ARBA" id="ARBA00022679"/>
    </source>
</evidence>
<dbReference type="OrthoDB" id="9804758at2"/>
<dbReference type="EC" id="2.10.1.1" evidence="11"/>
<comment type="pathway">
    <text evidence="3 11">Cofactor biosynthesis; molybdopterin biosynthesis.</text>
</comment>
<evidence type="ECO:0000259" key="12">
    <source>
        <dbReference type="SMART" id="SM00852"/>
    </source>
</evidence>
<evidence type="ECO:0000313" key="13">
    <source>
        <dbReference type="EMBL" id="TCO71427.1"/>
    </source>
</evidence>
<dbReference type="NCBIfam" id="TIGR00177">
    <property type="entry name" value="molyb_syn"/>
    <property type="match status" value="1"/>
</dbReference>
<evidence type="ECO:0000256" key="2">
    <source>
        <dbReference type="ARBA" id="ARBA00002901"/>
    </source>
</evidence>
<gene>
    <name evidence="13" type="ORF">EV688_12237</name>
</gene>
<keyword evidence="7 11" id="KW-0479">Metal-binding</keyword>
<dbReference type="Gene3D" id="2.170.190.11">
    <property type="entry name" value="Molybdopterin biosynthesis moea protein, domain 3"/>
    <property type="match status" value="1"/>
</dbReference>
<dbReference type="InterPro" id="IPR005111">
    <property type="entry name" value="MoeA_C_domain_IV"/>
</dbReference>
<evidence type="ECO:0000256" key="4">
    <source>
        <dbReference type="ARBA" id="ARBA00010763"/>
    </source>
</evidence>
<keyword evidence="9 11" id="KW-0501">Molybdenum cofactor biosynthesis</keyword>
<evidence type="ECO:0000256" key="3">
    <source>
        <dbReference type="ARBA" id="ARBA00005046"/>
    </source>
</evidence>
<dbReference type="AlphaFoldDB" id="A0A4R2KGK9"/>
<comment type="catalytic activity">
    <reaction evidence="10">
        <text>adenylyl-molybdopterin + molybdate = Mo-molybdopterin + AMP + H(+)</text>
        <dbReference type="Rhea" id="RHEA:35047"/>
        <dbReference type="ChEBI" id="CHEBI:15378"/>
        <dbReference type="ChEBI" id="CHEBI:36264"/>
        <dbReference type="ChEBI" id="CHEBI:62727"/>
        <dbReference type="ChEBI" id="CHEBI:71302"/>
        <dbReference type="ChEBI" id="CHEBI:456215"/>
        <dbReference type="EC" id="2.10.1.1"/>
    </reaction>
</comment>
<accession>A0A4R2KGK9</accession>
<comment type="caution">
    <text evidence="13">The sequence shown here is derived from an EMBL/GenBank/DDBJ whole genome shotgun (WGS) entry which is preliminary data.</text>
</comment>
<dbReference type="Pfam" id="PF03453">
    <property type="entry name" value="MoeA_N"/>
    <property type="match status" value="1"/>
</dbReference>
<keyword evidence="8 11" id="KW-0460">Magnesium</keyword>
<dbReference type="GO" id="GO:0006777">
    <property type="term" value="P:Mo-molybdopterin cofactor biosynthetic process"/>
    <property type="evidence" value="ECO:0007669"/>
    <property type="project" value="UniProtKB-UniRule"/>
</dbReference>
<dbReference type="InterPro" id="IPR001453">
    <property type="entry name" value="MoaB/Mog_dom"/>
</dbReference>
<evidence type="ECO:0000256" key="9">
    <source>
        <dbReference type="ARBA" id="ARBA00023150"/>
    </source>
</evidence>
<dbReference type="CDD" id="cd00887">
    <property type="entry name" value="MoeA"/>
    <property type="match status" value="1"/>
</dbReference>
<protein>
    <recommendedName>
        <fullName evidence="11">Molybdopterin molybdenumtransferase</fullName>
        <ecNumber evidence="11">2.10.1.1</ecNumber>
    </recommendedName>
</protein>
<dbReference type="RefSeq" id="WP_117319523.1">
    <property type="nucleotide sequence ID" value="NZ_QQSW01000029.1"/>
</dbReference>
<dbReference type="PROSITE" id="PS01079">
    <property type="entry name" value="MOCF_BIOSYNTHESIS_2"/>
    <property type="match status" value="1"/>
</dbReference>